<dbReference type="HOGENOM" id="CLU_026775_0_0_7"/>
<keyword evidence="4" id="KW-1185">Reference proteome</keyword>
<dbReference type="EMBL" id="CP006585">
    <property type="protein sequence ID" value="AGW14941.1"/>
    <property type="molecule type" value="Genomic_DNA"/>
</dbReference>
<dbReference type="STRING" id="1121448.DGI_3239"/>
<dbReference type="RefSeq" id="WP_021762037.1">
    <property type="nucleotide sequence ID" value="NC_022444.1"/>
</dbReference>
<evidence type="ECO:0000256" key="1">
    <source>
        <dbReference type="ARBA" id="ARBA00022553"/>
    </source>
</evidence>
<organism evidence="3 4">
    <name type="scientific">Megalodesulfovibrio gigas (strain ATCC 19364 / DSM 1382 / NCIMB 9332 / VKM B-1759)</name>
    <name type="common">Desulfovibrio gigas</name>
    <dbReference type="NCBI Taxonomy" id="1121448"/>
    <lineage>
        <taxon>Bacteria</taxon>
        <taxon>Pseudomonadati</taxon>
        <taxon>Thermodesulfobacteriota</taxon>
        <taxon>Desulfovibrionia</taxon>
        <taxon>Desulfovibrionales</taxon>
        <taxon>Desulfovibrionaceae</taxon>
        <taxon>Megalodesulfovibrio</taxon>
    </lineage>
</organism>
<dbReference type="Pfam" id="PF01740">
    <property type="entry name" value="STAS"/>
    <property type="match status" value="1"/>
</dbReference>
<evidence type="ECO:0000259" key="2">
    <source>
        <dbReference type="PROSITE" id="PS50801"/>
    </source>
</evidence>
<keyword evidence="1" id="KW-0597">Phosphoprotein</keyword>
<evidence type="ECO:0000313" key="3">
    <source>
        <dbReference type="EMBL" id="AGW14941.1"/>
    </source>
</evidence>
<dbReference type="InterPro" id="IPR036513">
    <property type="entry name" value="STAS_dom_sf"/>
</dbReference>
<dbReference type="AlphaFoldDB" id="T2GFM1"/>
<reference evidence="3 4" key="1">
    <citation type="journal article" date="2013" name="J. Bacteriol.">
        <title>Roles of HynAB and Ech, the only two hydrogenases found in the model sulfate reducer Desulfovibrio gigas.</title>
        <authorList>
            <person name="Morais-Silva F.O."/>
            <person name="Santos C.I."/>
            <person name="Rodrigues R."/>
            <person name="Pereira I.A."/>
            <person name="Rodrigues-Pousada C."/>
        </authorList>
    </citation>
    <scope>NUCLEOTIDE SEQUENCE [LARGE SCALE GENOMIC DNA]</scope>
    <source>
        <strain evidence="4">ATCC 19364 / DSM 1382 / NCIMB 9332 / VKM B-1759</strain>
    </source>
</reference>
<gene>
    <name evidence="3" type="ORF">DGI_3239</name>
</gene>
<protein>
    <submittedName>
        <fullName evidence="3">Putative Sulfate transporter/antisigma-factor antagonist STAS</fullName>
    </submittedName>
</protein>
<evidence type="ECO:0000313" key="4">
    <source>
        <dbReference type="Proteomes" id="UP000016587"/>
    </source>
</evidence>
<dbReference type="Pfam" id="PF14361">
    <property type="entry name" value="RsbRD_N"/>
    <property type="match status" value="1"/>
</dbReference>
<dbReference type="PATRIC" id="fig|1121448.10.peg.3194"/>
<dbReference type="PROSITE" id="PS50801">
    <property type="entry name" value="STAS"/>
    <property type="match status" value="1"/>
</dbReference>
<accession>T2GFM1</accession>
<dbReference type="PANTHER" id="PTHR33745:SF3">
    <property type="entry name" value="RSBT CO-ANTAGONIST PROTEIN RSBRC"/>
    <property type="match status" value="1"/>
</dbReference>
<dbReference type="CDD" id="cd07041">
    <property type="entry name" value="STAS_RsbR_RsbS_like"/>
    <property type="match status" value="1"/>
</dbReference>
<dbReference type="eggNOG" id="COG1366">
    <property type="taxonomic scope" value="Bacteria"/>
</dbReference>
<dbReference type="KEGG" id="dgg:DGI_3239"/>
<name>T2GFM1_MEGG1</name>
<dbReference type="OrthoDB" id="5488593at2"/>
<dbReference type="Gene3D" id="3.30.750.24">
    <property type="entry name" value="STAS domain"/>
    <property type="match status" value="1"/>
</dbReference>
<proteinExistence type="predicted"/>
<dbReference type="PANTHER" id="PTHR33745">
    <property type="entry name" value="RSBT ANTAGONIST PROTEIN RSBS-RELATED"/>
    <property type="match status" value="1"/>
</dbReference>
<dbReference type="InterPro" id="IPR051932">
    <property type="entry name" value="Bact_StressResp_Reg"/>
</dbReference>
<dbReference type="InterPro" id="IPR025751">
    <property type="entry name" value="RsbRD_N_dom"/>
</dbReference>
<dbReference type="InterPro" id="IPR002645">
    <property type="entry name" value="STAS_dom"/>
</dbReference>
<dbReference type="SUPFAM" id="SSF52091">
    <property type="entry name" value="SpoIIaa-like"/>
    <property type="match status" value="1"/>
</dbReference>
<reference evidence="4" key="2">
    <citation type="submission" date="2013-07" db="EMBL/GenBank/DDBJ databases">
        <authorList>
            <person name="Morais-Silva F.O."/>
            <person name="Rezende A.M."/>
            <person name="Pimentel C."/>
            <person name="Resende D.M."/>
            <person name="Santos C.I."/>
            <person name="Clemente C."/>
            <person name="de Oliveira L.M."/>
            <person name="da Silva S.M."/>
            <person name="Costa D.A."/>
            <person name="Varela-Raposo A."/>
            <person name="Horacio E.C.A."/>
            <person name="Matos M."/>
            <person name="Flores O."/>
            <person name="Ruiz J.C."/>
            <person name="Rodrigues-Pousada C."/>
        </authorList>
    </citation>
    <scope>NUCLEOTIDE SEQUENCE [LARGE SCALE GENOMIC DNA]</scope>
    <source>
        <strain evidence="4">ATCC 19364 / DSM 1382 / NCIMB 9332 / VKM B-1759</strain>
    </source>
</reference>
<sequence>MLQEIQPILSEHRKALCDAWELDVVHQCGNLVRILEVEGNGDVFQRILDGALDVMAQGQVESGGALTETLGGLSRIMTMNNVSPAETARAIFALRPAALGVLRLKLPPEKIAGAMEVLNTFIDRLGLITLDAYQESRELLISDQQRVVDEFSVPVVKIWDKILLIPLVGMLDSRRTQQMMETLLTAIENTQSKVAILDISGIPIVDTLVARHLIMTASATKLMGSECIITGISARIAKTIIEVGVDLEGMLTRTSLADGLKLAFSITEA</sequence>
<feature type="domain" description="STAS" evidence="2">
    <location>
        <begin position="152"/>
        <end position="269"/>
    </location>
</feature>
<dbReference type="Proteomes" id="UP000016587">
    <property type="component" value="Chromosome"/>
</dbReference>